<dbReference type="Proteomes" id="UP000823775">
    <property type="component" value="Unassembled WGS sequence"/>
</dbReference>
<keyword evidence="3" id="KW-1185">Reference proteome</keyword>
<feature type="compositionally biased region" description="Basic and acidic residues" evidence="1">
    <location>
        <begin position="139"/>
        <end position="149"/>
    </location>
</feature>
<reference evidence="2 3" key="1">
    <citation type="journal article" date="2021" name="BMC Genomics">
        <title>Datura genome reveals duplications of psychoactive alkaloid biosynthetic genes and high mutation rate following tissue culture.</title>
        <authorList>
            <person name="Rajewski A."/>
            <person name="Carter-House D."/>
            <person name="Stajich J."/>
            <person name="Litt A."/>
        </authorList>
    </citation>
    <scope>NUCLEOTIDE SEQUENCE [LARGE SCALE GENOMIC DNA]</scope>
    <source>
        <strain evidence="2">AR-01</strain>
    </source>
</reference>
<evidence type="ECO:0000256" key="1">
    <source>
        <dbReference type="SAM" id="MobiDB-lite"/>
    </source>
</evidence>
<evidence type="ECO:0000313" key="2">
    <source>
        <dbReference type="EMBL" id="MCD7445830.1"/>
    </source>
</evidence>
<organism evidence="2 3">
    <name type="scientific">Datura stramonium</name>
    <name type="common">Jimsonweed</name>
    <name type="synonym">Common thornapple</name>
    <dbReference type="NCBI Taxonomy" id="4076"/>
    <lineage>
        <taxon>Eukaryota</taxon>
        <taxon>Viridiplantae</taxon>
        <taxon>Streptophyta</taxon>
        <taxon>Embryophyta</taxon>
        <taxon>Tracheophyta</taxon>
        <taxon>Spermatophyta</taxon>
        <taxon>Magnoliopsida</taxon>
        <taxon>eudicotyledons</taxon>
        <taxon>Gunneridae</taxon>
        <taxon>Pentapetalae</taxon>
        <taxon>asterids</taxon>
        <taxon>lamiids</taxon>
        <taxon>Solanales</taxon>
        <taxon>Solanaceae</taxon>
        <taxon>Solanoideae</taxon>
        <taxon>Datureae</taxon>
        <taxon>Datura</taxon>
    </lineage>
</organism>
<name>A0ABS8RGT0_DATST</name>
<comment type="caution">
    <text evidence="2">The sequence shown here is derived from an EMBL/GenBank/DDBJ whole genome shotgun (WGS) entry which is preliminary data.</text>
</comment>
<sequence>MPTHMEVPGKGKEKVGEFKGNISSTSKRRKTRNRKKNHRGINTGECLQDEIMDKANINPHKQAHNKDNKEDLANRNSDQLNININNISFFKEPTDADSTFLKLISGTSLEEDQDIDFNYSKNYSHQSESSVDDEEGYNGDDRDSSKDLDYGEELNSSESSKDYCMQTR</sequence>
<feature type="compositionally biased region" description="Polar residues" evidence="1">
    <location>
        <begin position="119"/>
        <end position="129"/>
    </location>
</feature>
<gene>
    <name evidence="2" type="ORF">HAX54_000069</name>
</gene>
<accession>A0ABS8RGT0</accession>
<feature type="compositionally biased region" description="Basic and acidic residues" evidence="1">
    <location>
        <begin position="7"/>
        <end position="17"/>
    </location>
</feature>
<feature type="compositionally biased region" description="Basic residues" evidence="1">
    <location>
        <begin position="26"/>
        <end position="39"/>
    </location>
</feature>
<proteinExistence type="predicted"/>
<feature type="region of interest" description="Disordered" evidence="1">
    <location>
        <begin position="119"/>
        <end position="168"/>
    </location>
</feature>
<dbReference type="EMBL" id="JACEIK010000001">
    <property type="protein sequence ID" value="MCD7445830.1"/>
    <property type="molecule type" value="Genomic_DNA"/>
</dbReference>
<evidence type="ECO:0000313" key="3">
    <source>
        <dbReference type="Proteomes" id="UP000823775"/>
    </source>
</evidence>
<protein>
    <submittedName>
        <fullName evidence="2">Uncharacterized protein</fullName>
    </submittedName>
</protein>
<feature type="region of interest" description="Disordered" evidence="1">
    <location>
        <begin position="1"/>
        <end position="44"/>
    </location>
</feature>